<dbReference type="AlphaFoldDB" id="A0A128A152"/>
<evidence type="ECO:0000313" key="2">
    <source>
        <dbReference type="Proteomes" id="UP000196239"/>
    </source>
</evidence>
<evidence type="ECO:0000313" key="1">
    <source>
        <dbReference type="EMBL" id="CUR51068.1"/>
    </source>
</evidence>
<accession>A0A128A152</accession>
<evidence type="ECO:0008006" key="3">
    <source>
        <dbReference type="Google" id="ProtNLM"/>
    </source>
</evidence>
<protein>
    <recommendedName>
        <fullName evidence="3">PEFG-CTERM sorting domain-containing protein</fullName>
    </recommendedName>
</protein>
<proteinExistence type="predicted"/>
<keyword evidence="2" id="KW-1185">Reference proteome</keyword>
<sequence>MKRSSIFCLVLLVITASITVITLPAYAQTPVTNPKGNTTTAYDLLEQEVNQTGVSKSTLAPLAIATDLPAYNQGDTIIMAGHVRDPENATAVTIKVISPIKNLVFIGQLLPSADGSFTKTFAATGPYWKDAGNYTITAQYGLYTNATVQFHYNGGDGSSTITKAINATYGLQSGNQIYNIPYIIKGGTVSSMNILAQQYTFEITLNTNSDGSITVTLPRNMIDSKVPPPANPDANLTGAKIDTAGLEDSSFIVTVNGKQVTQFSETKNQSVRILSIPFHNGDSKIDIVGTVAVPEFGPIADLVLAIAIVSIIAVSAKTGLRFMPKYRTLNITNIIQLHKTKL</sequence>
<name>A0A128A152_9ARCH</name>
<dbReference type="KEGG" id="ndv:NDEV_0303"/>
<dbReference type="Proteomes" id="UP000196239">
    <property type="component" value="Chromosome 1"/>
</dbReference>
<dbReference type="InterPro" id="IPR027560">
    <property type="entry name" value="PEFG-CTERM"/>
</dbReference>
<organism evidence="1 2">
    <name type="scientific">Nitrosotalea devaniterrae</name>
    <dbReference type="NCBI Taxonomy" id="1078905"/>
    <lineage>
        <taxon>Archaea</taxon>
        <taxon>Nitrososphaerota</taxon>
        <taxon>Nitrososphaeria</taxon>
        <taxon>Nitrosotaleales</taxon>
        <taxon>Nitrosotaleaceae</taxon>
        <taxon>Nitrosotalea</taxon>
    </lineage>
</organism>
<dbReference type="NCBIfam" id="TIGR04296">
    <property type="entry name" value="PEFG-CTERM"/>
    <property type="match status" value="1"/>
</dbReference>
<reference evidence="2" key="1">
    <citation type="submission" date="2015-10" db="EMBL/GenBank/DDBJ databases">
        <authorList>
            <person name="Lehtovirta-Morley L.E."/>
            <person name="Vieille C."/>
        </authorList>
    </citation>
    <scope>NUCLEOTIDE SEQUENCE [LARGE SCALE GENOMIC DNA]</scope>
</reference>
<gene>
    <name evidence="1" type="ORF">NDEV_0303</name>
</gene>
<dbReference type="EMBL" id="LN890280">
    <property type="protein sequence ID" value="CUR51068.1"/>
    <property type="molecule type" value="Genomic_DNA"/>
</dbReference>